<protein>
    <submittedName>
        <fullName evidence="1">Uncharacterized protein</fullName>
    </submittedName>
</protein>
<dbReference type="AlphaFoldDB" id="N9DLK0"/>
<accession>N9DLK0</accession>
<gene>
    <name evidence="1" type="ORF">F941_03203</name>
</gene>
<dbReference type="EMBL" id="APQD01000024">
    <property type="protein sequence ID" value="ENV81373.1"/>
    <property type="molecule type" value="Genomic_DNA"/>
</dbReference>
<keyword evidence="2" id="KW-1185">Reference proteome</keyword>
<comment type="caution">
    <text evidence="1">The sequence shown here is derived from an EMBL/GenBank/DDBJ whole genome shotgun (WGS) entry which is preliminary data.</text>
</comment>
<dbReference type="OrthoDB" id="6712860at2"/>
<dbReference type="PATRIC" id="fig|1120925.3.peg.3358"/>
<evidence type="ECO:0000313" key="2">
    <source>
        <dbReference type="Proteomes" id="UP000018460"/>
    </source>
</evidence>
<proteinExistence type="predicted"/>
<dbReference type="RefSeq" id="WP_005013500.1">
    <property type="nucleotide sequence ID" value="NZ_KB849730.1"/>
</dbReference>
<sequence>MNIATIQKQPNIESIQQLCPLQCSMALCLNQLRTAKIQFLNLGNLIVCPAQNCLIIFKYKTLVRIAALTNT</sequence>
<dbReference type="eggNOG" id="ENOG5031RZ8">
    <property type="taxonomic scope" value="Bacteria"/>
</dbReference>
<organism evidence="1 2">
    <name type="scientific">Acinetobacter bouvetii DSM 14964 = CIP 107468</name>
    <dbReference type="NCBI Taxonomy" id="1120925"/>
    <lineage>
        <taxon>Bacteria</taxon>
        <taxon>Pseudomonadati</taxon>
        <taxon>Pseudomonadota</taxon>
        <taxon>Gammaproteobacteria</taxon>
        <taxon>Moraxellales</taxon>
        <taxon>Moraxellaceae</taxon>
        <taxon>Acinetobacter</taxon>
    </lineage>
</organism>
<evidence type="ECO:0000313" key="1">
    <source>
        <dbReference type="EMBL" id="ENV81373.1"/>
    </source>
</evidence>
<dbReference type="Proteomes" id="UP000018460">
    <property type="component" value="Unassembled WGS sequence"/>
</dbReference>
<name>N9DLK0_9GAMM</name>
<reference evidence="1 2" key="1">
    <citation type="submission" date="2013-02" db="EMBL/GenBank/DDBJ databases">
        <title>The Genome Sequence of Acinetobacter bouvetii CIP 107468.</title>
        <authorList>
            <consortium name="The Broad Institute Genome Sequencing Platform"/>
            <consortium name="The Broad Institute Genome Sequencing Center for Infectious Disease"/>
            <person name="Cerqueira G."/>
            <person name="Feldgarden M."/>
            <person name="Courvalin P."/>
            <person name="Perichon B."/>
            <person name="Grillot-Courvalin C."/>
            <person name="Clermont D."/>
            <person name="Rocha E."/>
            <person name="Yoon E.-J."/>
            <person name="Nemec A."/>
            <person name="Walker B."/>
            <person name="Young S.K."/>
            <person name="Zeng Q."/>
            <person name="Gargeya S."/>
            <person name="Fitzgerald M."/>
            <person name="Haas B."/>
            <person name="Abouelleil A."/>
            <person name="Alvarado L."/>
            <person name="Arachchi H.M."/>
            <person name="Berlin A.M."/>
            <person name="Chapman S.B."/>
            <person name="Dewar J."/>
            <person name="Goldberg J."/>
            <person name="Griggs A."/>
            <person name="Gujja S."/>
            <person name="Hansen M."/>
            <person name="Howarth C."/>
            <person name="Imamovic A."/>
            <person name="Larimer J."/>
            <person name="McCowan C."/>
            <person name="Murphy C."/>
            <person name="Neiman D."/>
            <person name="Pearson M."/>
            <person name="Priest M."/>
            <person name="Roberts A."/>
            <person name="Saif S."/>
            <person name="Shea T."/>
            <person name="Sisk P."/>
            <person name="Sykes S."/>
            <person name="Wortman J."/>
            <person name="Nusbaum C."/>
            <person name="Birren B."/>
        </authorList>
    </citation>
    <scope>NUCLEOTIDE SEQUENCE [LARGE SCALE GENOMIC DNA]</scope>
    <source>
        <strain evidence="1 2">CIP 107468</strain>
    </source>
</reference>